<reference evidence="6 7" key="1">
    <citation type="submission" date="2016-07" db="EMBL/GenBank/DDBJ databases">
        <title>Pervasive Adenine N6-methylation of Active Genes in Fungi.</title>
        <authorList>
            <consortium name="DOE Joint Genome Institute"/>
            <person name="Mondo S.J."/>
            <person name="Dannebaum R.O."/>
            <person name="Kuo R.C."/>
            <person name="Labutti K."/>
            <person name="Haridas S."/>
            <person name="Kuo A."/>
            <person name="Salamov A."/>
            <person name="Ahrendt S.R."/>
            <person name="Lipzen A."/>
            <person name="Sullivan W."/>
            <person name="Andreopoulos W.B."/>
            <person name="Clum A."/>
            <person name="Lindquist E."/>
            <person name="Daum C."/>
            <person name="Ramamoorthy G.K."/>
            <person name="Gryganskyi A."/>
            <person name="Culley D."/>
            <person name="Magnuson J.K."/>
            <person name="James T.Y."/>
            <person name="O'Malley M.A."/>
            <person name="Stajich J.E."/>
            <person name="Spatafora J.W."/>
            <person name="Visel A."/>
            <person name="Grigoriev I.V."/>
        </authorList>
    </citation>
    <scope>NUCLEOTIDE SEQUENCE [LARGE SCALE GENOMIC DNA]</scope>
    <source>
        <strain evidence="6 7">JEL800</strain>
    </source>
</reference>
<keyword evidence="1 3" id="KW-0547">Nucleotide-binding</keyword>
<dbReference type="InterPro" id="IPR051681">
    <property type="entry name" value="Ser/Thr_Kinases-Pseudokinases"/>
</dbReference>
<dbReference type="PROSITE" id="PS50011">
    <property type="entry name" value="PROTEIN_KINASE_DOM"/>
    <property type="match status" value="1"/>
</dbReference>
<dbReference type="InterPro" id="IPR017441">
    <property type="entry name" value="Protein_kinase_ATP_BS"/>
</dbReference>
<dbReference type="OrthoDB" id="1924919at2759"/>
<dbReference type="PANTHER" id="PTHR44329">
    <property type="entry name" value="SERINE/THREONINE-PROTEIN KINASE TNNI3K-RELATED"/>
    <property type="match status" value="1"/>
</dbReference>
<dbReference type="PROSITE" id="PS00108">
    <property type="entry name" value="PROTEIN_KINASE_ST"/>
    <property type="match status" value="1"/>
</dbReference>
<dbReference type="PANTHER" id="PTHR44329:SF289">
    <property type="entry name" value="SERINE_THREONINE-PROTEIN KINASE VIK"/>
    <property type="match status" value="1"/>
</dbReference>
<evidence type="ECO:0000256" key="4">
    <source>
        <dbReference type="RuleBase" id="RU000304"/>
    </source>
</evidence>
<evidence type="ECO:0000256" key="1">
    <source>
        <dbReference type="ARBA" id="ARBA00022741"/>
    </source>
</evidence>
<sequence length="310" mass="34726">MQMLQCICAIDRNNILGEGAYSVVCAGTYKTSQVAIKTFKKVTGKDCSELFKAIKKEAALGAQLRHPNIIHFWGQSVDPSTGDPVLVLDRLGKSVYDAIRQDLPPSVAIRSKWLLDTAHALDYLHSQDPPIIHRDLKPDNILLDITSQKAVLADFGLSSSLSLTLSLHTTYSKDKIPTTGHIFFTPPEATAIGYKASTKYDVFSFGMAMYFILTRHWPFEGEEMIGKLWIVERWITIGSRPDRYGKKDYARPVDVVADASWDLIERCWNQDADQRPSFCTTIITNLEILAMKDYVPKKLGIAKNPNDGSK</sequence>
<dbReference type="Gene3D" id="1.10.510.10">
    <property type="entry name" value="Transferase(Phosphotransferase) domain 1"/>
    <property type="match status" value="1"/>
</dbReference>
<organism evidence="6 7">
    <name type="scientific">Rhizoclosmatium globosum</name>
    <dbReference type="NCBI Taxonomy" id="329046"/>
    <lineage>
        <taxon>Eukaryota</taxon>
        <taxon>Fungi</taxon>
        <taxon>Fungi incertae sedis</taxon>
        <taxon>Chytridiomycota</taxon>
        <taxon>Chytridiomycota incertae sedis</taxon>
        <taxon>Chytridiomycetes</taxon>
        <taxon>Chytridiales</taxon>
        <taxon>Chytriomycetaceae</taxon>
        <taxon>Rhizoclosmatium</taxon>
    </lineage>
</organism>
<protein>
    <submittedName>
        <fullName evidence="6">Kinase-like protein</fullName>
    </submittedName>
</protein>
<evidence type="ECO:0000259" key="5">
    <source>
        <dbReference type="PROSITE" id="PS50011"/>
    </source>
</evidence>
<evidence type="ECO:0000313" key="7">
    <source>
        <dbReference type="Proteomes" id="UP000193642"/>
    </source>
</evidence>
<name>A0A1Y2C0U8_9FUNG</name>
<comment type="caution">
    <text evidence="6">The sequence shown here is derived from an EMBL/GenBank/DDBJ whole genome shotgun (WGS) entry which is preliminary data.</text>
</comment>
<dbReference type="EMBL" id="MCGO01000034">
    <property type="protein sequence ID" value="ORY40641.1"/>
    <property type="molecule type" value="Genomic_DNA"/>
</dbReference>
<comment type="similarity">
    <text evidence="4">Belongs to the protein kinase superfamily.</text>
</comment>
<dbReference type="PROSITE" id="PS00107">
    <property type="entry name" value="PROTEIN_KINASE_ATP"/>
    <property type="match status" value="1"/>
</dbReference>
<dbReference type="PIRSF" id="PIRSF000654">
    <property type="entry name" value="Integrin-linked_kinase"/>
    <property type="match status" value="1"/>
</dbReference>
<dbReference type="AlphaFoldDB" id="A0A1Y2C0U8"/>
<dbReference type="GO" id="GO:0005524">
    <property type="term" value="F:ATP binding"/>
    <property type="evidence" value="ECO:0007669"/>
    <property type="project" value="UniProtKB-UniRule"/>
</dbReference>
<dbReference type="InterPro" id="IPR011009">
    <property type="entry name" value="Kinase-like_dom_sf"/>
</dbReference>
<dbReference type="Pfam" id="PF00069">
    <property type="entry name" value="Pkinase"/>
    <property type="match status" value="1"/>
</dbReference>
<keyword evidence="2 3" id="KW-0067">ATP-binding</keyword>
<gene>
    <name evidence="6" type="ORF">BCR33DRAFT_740065</name>
</gene>
<evidence type="ECO:0000256" key="3">
    <source>
        <dbReference type="PROSITE-ProRule" id="PRU10141"/>
    </source>
</evidence>
<dbReference type="InterPro" id="IPR008271">
    <property type="entry name" value="Ser/Thr_kinase_AS"/>
</dbReference>
<dbReference type="GO" id="GO:0004674">
    <property type="term" value="F:protein serine/threonine kinase activity"/>
    <property type="evidence" value="ECO:0007669"/>
    <property type="project" value="UniProtKB-KW"/>
</dbReference>
<keyword evidence="6" id="KW-0418">Kinase</keyword>
<dbReference type="SUPFAM" id="SSF56112">
    <property type="entry name" value="Protein kinase-like (PK-like)"/>
    <property type="match status" value="1"/>
</dbReference>
<dbReference type="STRING" id="329046.A0A1Y2C0U8"/>
<evidence type="ECO:0000256" key="2">
    <source>
        <dbReference type="ARBA" id="ARBA00022840"/>
    </source>
</evidence>
<feature type="domain" description="Protein kinase" evidence="5">
    <location>
        <begin position="10"/>
        <end position="289"/>
    </location>
</feature>
<accession>A0A1Y2C0U8</accession>
<keyword evidence="4" id="KW-0723">Serine/threonine-protein kinase</keyword>
<dbReference type="InterPro" id="IPR000719">
    <property type="entry name" value="Prot_kinase_dom"/>
</dbReference>
<feature type="binding site" evidence="3">
    <location>
        <position position="37"/>
    </location>
    <ligand>
        <name>ATP</name>
        <dbReference type="ChEBI" id="CHEBI:30616"/>
    </ligand>
</feature>
<dbReference type="SMART" id="SM00220">
    <property type="entry name" value="S_TKc"/>
    <property type="match status" value="1"/>
</dbReference>
<keyword evidence="7" id="KW-1185">Reference proteome</keyword>
<evidence type="ECO:0000313" key="6">
    <source>
        <dbReference type="EMBL" id="ORY40641.1"/>
    </source>
</evidence>
<keyword evidence="6" id="KW-0808">Transferase</keyword>
<dbReference type="Proteomes" id="UP000193642">
    <property type="component" value="Unassembled WGS sequence"/>
</dbReference>
<proteinExistence type="inferred from homology"/>